<dbReference type="InterPro" id="IPR016024">
    <property type="entry name" value="ARM-type_fold"/>
</dbReference>
<dbReference type="InterPro" id="IPR044189">
    <property type="entry name" value="XPO4/7-like"/>
</dbReference>
<evidence type="ECO:0000256" key="5">
    <source>
        <dbReference type="ARBA" id="ARBA00022490"/>
    </source>
</evidence>
<name>A0A1D1ZWQ9_AUXPR</name>
<dbReference type="EMBL" id="GDKF01007246">
    <property type="protein sequence ID" value="JAT71376.1"/>
    <property type="molecule type" value="Transcribed_RNA"/>
</dbReference>
<dbReference type="Gene3D" id="1.25.10.10">
    <property type="entry name" value="Leucine-rich Repeat Variant"/>
    <property type="match status" value="1"/>
</dbReference>
<evidence type="ECO:0000256" key="6">
    <source>
        <dbReference type="ARBA" id="ARBA00022927"/>
    </source>
</evidence>
<comment type="similarity">
    <text evidence="3">Belongs to the exportin family.</text>
</comment>
<dbReference type="PANTHER" id="PTHR12596:SF1">
    <property type="entry name" value="EXPORTIN-4"/>
    <property type="match status" value="1"/>
</dbReference>
<protein>
    <recommendedName>
        <fullName evidence="8">Exportin-4</fullName>
    </recommendedName>
</protein>
<gene>
    <name evidence="10" type="ORF">g.50458</name>
</gene>
<dbReference type="AlphaFoldDB" id="A0A1D1ZWQ9"/>
<accession>A0A1D1ZWQ9</accession>
<dbReference type="GO" id="GO:0005049">
    <property type="term" value="F:nuclear export signal receptor activity"/>
    <property type="evidence" value="ECO:0007669"/>
    <property type="project" value="InterPro"/>
</dbReference>
<dbReference type="PANTHER" id="PTHR12596">
    <property type="entry name" value="EXPORTIN 4,7-RELATED"/>
    <property type="match status" value="1"/>
</dbReference>
<keyword evidence="5" id="KW-0963">Cytoplasm</keyword>
<keyword evidence="4" id="KW-0813">Transport</keyword>
<evidence type="ECO:0000256" key="4">
    <source>
        <dbReference type="ARBA" id="ARBA00022448"/>
    </source>
</evidence>
<dbReference type="PROSITE" id="PS50166">
    <property type="entry name" value="IMPORTIN_B_NT"/>
    <property type="match status" value="1"/>
</dbReference>
<reference evidence="10" key="1">
    <citation type="submission" date="2015-08" db="EMBL/GenBank/DDBJ databases">
        <authorList>
            <person name="Babu N.S."/>
            <person name="Beckwith C.J."/>
            <person name="Beseler K.G."/>
            <person name="Brison A."/>
            <person name="Carone J.V."/>
            <person name="Caskin T.P."/>
            <person name="Diamond M."/>
            <person name="Durham M.E."/>
            <person name="Foxe J.M."/>
            <person name="Go M."/>
            <person name="Henderson B.A."/>
            <person name="Jones I.B."/>
            <person name="McGettigan J.A."/>
            <person name="Micheletti S.J."/>
            <person name="Nasrallah M.E."/>
            <person name="Ortiz D."/>
            <person name="Piller C.R."/>
            <person name="Privatt S.R."/>
            <person name="Schneider S.L."/>
            <person name="Sharp S."/>
            <person name="Smith T.C."/>
            <person name="Stanton J.D."/>
            <person name="Ullery H.E."/>
            <person name="Wilson R.J."/>
            <person name="Serrano M.G."/>
            <person name="Buck G."/>
            <person name="Lee V."/>
            <person name="Wang Y."/>
            <person name="Carvalho R."/>
            <person name="Voegtly L."/>
            <person name="Shi R."/>
            <person name="Duckworth R."/>
            <person name="Johnson A."/>
            <person name="Loviza R."/>
            <person name="Walstead R."/>
            <person name="Shah Z."/>
            <person name="Kiflezghi M."/>
            <person name="Wade K."/>
            <person name="Ball S.L."/>
            <person name="Bradley K.W."/>
            <person name="Asai D.J."/>
            <person name="Bowman C.A."/>
            <person name="Russell D.A."/>
            <person name="Pope W.H."/>
            <person name="Jacobs-Sera D."/>
            <person name="Hendrix R.W."/>
            <person name="Hatfull G.F."/>
        </authorList>
    </citation>
    <scope>NUCLEOTIDE SEQUENCE</scope>
</reference>
<evidence type="ECO:0000256" key="1">
    <source>
        <dbReference type="ARBA" id="ARBA00004123"/>
    </source>
</evidence>
<keyword evidence="6" id="KW-0653">Protein transport</keyword>
<feature type="domain" description="Importin N-terminal" evidence="9">
    <location>
        <begin position="26"/>
        <end position="92"/>
    </location>
</feature>
<dbReference type="InterPro" id="IPR001494">
    <property type="entry name" value="Importin-beta_N"/>
</dbReference>
<comment type="subcellular location">
    <subcellularLocation>
        <location evidence="2">Cytoplasm</location>
    </subcellularLocation>
    <subcellularLocation>
        <location evidence="1">Nucleus</location>
    </subcellularLocation>
</comment>
<evidence type="ECO:0000256" key="3">
    <source>
        <dbReference type="ARBA" id="ARBA00009466"/>
    </source>
</evidence>
<dbReference type="GO" id="GO:0005737">
    <property type="term" value="C:cytoplasm"/>
    <property type="evidence" value="ECO:0007669"/>
    <property type="project" value="UniProtKB-SubCell"/>
</dbReference>
<dbReference type="SUPFAM" id="SSF48371">
    <property type="entry name" value="ARM repeat"/>
    <property type="match status" value="1"/>
</dbReference>
<evidence type="ECO:0000256" key="7">
    <source>
        <dbReference type="ARBA" id="ARBA00023242"/>
    </source>
</evidence>
<dbReference type="GO" id="GO:0006611">
    <property type="term" value="P:protein export from nucleus"/>
    <property type="evidence" value="ECO:0007669"/>
    <property type="project" value="TreeGrafter"/>
</dbReference>
<keyword evidence="7" id="KW-0539">Nucleus</keyword>
<evidence type="ECO:0000256" key="8">
    <source>
        <dbReference type="ARBA" id="ARBA00040444"/>
    </source>
</evidence>
<evidence type="ECO:0000256" key="2">
    <source>
        <dbReference type="ARBA" id="ARBA00004496"/>
    </source>
</evidence>
<evidence type="ECO:0000259" key="9">
    <source>
        <dbReference type="PROSITE" id="PS50166"/>
    </source>
</evidence>
<dbReference type="InterPro" id="IPR011989">
    <property type="entry name" value="ARM-like"/>
</dbReference>
<proteinExistence type="inferred from homology"/>
<dbReference type="GO" id="GO:0031267">
    <property type="term" value="F:small GTPase binding"/>
    <property type="evidence" value="ECO:0007669"/>
    <property type="project" value="InterPro"/>
</dbReference>
<evidence type="ECO:0000313" key="10">
    <source>
        <dbReference type="EMBL" id="JAT71376.1"/>
    </source>
</evidence>
<organism evidence="10">
    <name type="scientific">Auxenochlorella protothecoides</name>
    <name type="common">Green microalga</name>
    <name type="synonym">Chlorella protothecoides</name>
    <dbReference type="NCBI Taxonomy" id="3075"/>
    <lineage>
        <taxon>Eukaryota</taxon>
        <taxon>Viridiplantae</taxon>
        <taxon>Chlorophyta</taxon>
        <taxon>core chlorophytes</taxon>
        <taxon>Trebouxiophyceae</taxon>
        <taxon>Chlorellales</taxon>
        <taxon>Chlorellaceae</taxon>
        <taxon>Auxenochlorella</taxon>
    </lineage>
</organism>
<sequence>MDLASIQTVIEAASNALENSHTRLEAERTLLDFRCSPSPLAACQHILSHSSMPAAQFQAVLTLRDASLRLWPELGAPERQGVTRFVLEQALHRSRESLSLVRSQCVLTAAQLVKRGHGDASQSDLGLEGLVRGIVHRALSTRDLHEQRTCLELLTALTAECNPQSASPMEKPWSWHDKARQDFERGALAEVALCALRVGAAAAPAAAAHEDQGVAAAALTTLCAVLSWGFTSGREALMMHVNTQLGDRPGGDGSRRGPNRLSQEVHAVLSSPGALDWCLHLSAALSGPPACDREAARAMRQLAVHLAQTSEPLGPHRPAPTYTAWSLRLAFQAWLWPPGAALDRAERGTEEEFLDGCRVVAAAAAAAPVSAPRLWDWIEPGEGTQTRIAAAAELTCAVLSTLASDPQRDDWLTEAGRTLVDAWAALATGLEGVQGGAEAATAVFEAGLRRGLALAAAEATQDEDEAGEHAEAATLEHDLACLAAIGRGAGAPVLAAVSSALVDARSRLEAAVAAASDPSIPLEQLCWLLQVAAALLADAPGADAGDSPALPLAWDAMRDAAAAASMQLLAVAQLCVTHGGHDALSPRLLEVTCVSLGRWAATWFPTEASLPPASGAQDADVAQLLVQLARTAFLAYPGETALHKKASRRLLRALPTSAPAAATLLRCDSWLDLCRAVASQELLVSADVARPLLCALCLAAKGDDAEGAAAYVRHLVQPSVDRLQELAGDGRRDVLWRADVTPRVLFWLESVRGAMQGTCTASVRPLTGAAQQLARPLSLLLPAYRGQSEVTTALLKLAAAVGENLLPLVTDAQVASQLSSWGLDLLRTHARHAQGVSDLSVRQTEVQRDLRAFLKLLAAMARSGSAEAGPAAETELVQVVAEGLGTIMPLLPPDLPAHPKLCHSFFDTVAFMHETFPGAMASLPPHVWGALVGTLFQGLGMAGGGLALTQVVLDGLAALATFHVKDALAGGKGVTDSNVPGPGREWAGCHSPLAALLVRALQRVVFEERGADVVAAAAPALLPLVMAEPEAVRAFRADLVHGIEDPQQQRLVSVACESLVADLPQALNPRAKARFLSQLESFAEVARAAARRK</sequence>
<dbReference type="GO" id="GO:0005643">
    <property type="term" value="C:nuclear pore"/>
    <property type="evidence" value="ECO:0007669"/>
    <property type="project" value="TreeGrafter"/>
</dbReference>